<feature type="domain" description="CENP-V/GFA" evidence="5">
    <location>
        <begin position="7"/>
        <end position="115"/>
    </location>
</feature>
<keyword evidence="7" id="KW-1185">Reference proteome</keyword>
<dbReference type="OrthoDB" id="2212170at2759"/>
<dbReference type="AlphaFoldDB" id="A0A9P4ULC3"/>
<dbReference type="Proteomes" id="UP000799441">
    <property type="component" value="Unassembled WGS sequence"/>
</dbReference>
<dbReference type="InterPro" id="IPR006913">
    <property type="entry name" value="CENP-V/GFA"/>
</dbReference>
<dbReference type="PANTHER" id="PTHR33337">
    <property type="entry name" value="GFA DOMAIN-CONTAINING PROTEIN"/>
    <property type="match status" value="1"/>
</dbReference>
<evidence type="ECO:0000259" key="5">
    <source>
        <dbReference type="PROSITE" id="PS51891"/>
    </source>
</evidence>
<evidence type="ECO:0000313" key="7">
    <source>
        <dbReference type="Proteomes" id="UP000799441"/>
    </source>
</evidence>
<dbReference type="PROSITE" id="PS51891">
    <property type="entry name" value="CENP_V_GFA"/>
    <property type="match status" value="1"/>
</dbReference>
<keyword evidence="4" id="KW-0456">Lyase</keyword>
<evidence type="ECO:0000256" key="3">
    <source>
        <dbReference type="ARBA" id="ARBA00022833"/>
    </source>
</evidence>
<proteinExistence type="inferred from homology"/>
<dbReference type="EMBL" id="MU003839">
    <property type="protein sequence ID" value="KAF2717673.1"/>
    <property type="molecule type" value="Genomic_DNA"/>
</dbReference>
<organism evidence="6 7">
    <name type="scientific">Polychaeton citri CBS 116435</name>
    <dbReference type="NCBI Taxonomy" id="1314669"/>
    <lineage>
        <taxon>Eukaryota</taxon>
        <taxon>Fungi</taxon>
        <taxon>Dikarya</taxon>
        <taxon>Ascomycota</taxon>
        <taxon>Pezizomycotina</taxon>
        <taxon>Dothideomycetes</taxon>
        <taxon>Dothideomycetidae</taxon>
        <taxon>Capnodiales</taxon>
        <taxon>Capnodiaceae</taxon>
        <taxon>Polychaeton</taxon>
    </lineage>
</organism>
<evidence type="ECO:0000256" key="4">
    <source>
        <dbReference type="ARBA" id="ARBA00023239"/>
    </source>
</evidence>
<gene>
    <name evidence="6" type="ORF">K431DRAFT_232661</name>
</gene>
<accession>A0A9P4ULC3</accession>
<dbReference type="Pfam" id="PF04828">
    <property type="entry name" value="GFA"/>
    <property type="match status" value="1"/>
</dbReference>
<comment type="similarity">
    <text evidence="1">Belongs to the Gfa family.</text>
</comment>
<name>A0A9P4ULC3_9PEZI</name>
<dbReference type="GO" id="GO:0046872">
    <property type="term" value="F:metal ion binding"/>
    <property type="evidence" value="ECO:0007669"/>
    <property type="project" value="UniProtKB-KW"/>
</dbReference>
<dbReference type="PANTHER" id="PTHR33337:SF40">
    <property type="entry name" value="CENP-V_GFA DOMAIN-CONTAINING PROTEIN-RELATED"/>
    <property type="match status" value="1"/>
</dbReference>
<dbReference type="Gene3D" id="3.90.1590.10">
    <property type="entry name" value="glutathione-dependent formaldehyde- activating enzyme (gfa)"/>
    <property type="match status" value="1"/>
</dbReference>
<dbReference type="GO" id="GO:0016846">
    <property type="term" value="F:carbon-sulfur lyase activity"/>
    <property type="evidence" value="ECO:0007669"/>
    <property type="project" value="InterPro"/>
</dbReference>
<keyword evidence="3" id="KW-0862">Zinc</keyword>
<evidence type="ECO:0000256" key="2">
    <source>
        <dbReference type="ARBA" id="ARBA00022723"/>
    </source>
</evidence>
<reference evidence="6" key="1">
    <citation type="journal article" date="2020" name="Stud. Mycol.">
        <title>101 Dothideomycetes genomes: a test case for predicting lifestyles and emergence of pathogens.</title>
        <authorList>
            <person name="Haridas S."/>
            <person name="Albert R."/>
            <person name="Binder M."/>
            <person name="Bloem J."/>
            <person name="Labutti K."/>
            <person name="Salamov A."/>
            <person name="Andreopoulos B."/>
            <person name="Baker S."/>
            <person name="Barry K."/>
            <person name="Bills G."/>
            <person name="Bluhm B."/>
            <person name="Cannon C."/>
            <person name="Castanera R."/>
            <person name="Culley D."/>
            <person name="Daum C."/>
            <person name="Ezra D."/>
            <person name="Gonzalez J."/>
            <person name="Henrissat B."/>
            <person name="Kuo A."/>
            <person name="Liang C."/>
            <person name="Lipzen A."/>
            <person name="Lutzoni F."/>
            <person name="Magnuson J."/>
            <person name="Mondo S."/>
            <person name="Nolan M."/>
            <person name="Ohm R."/>
            <person name="Pangilinan J."/>
            <person name="Park H.-J."/>
            <person name="Ramirez L."/>
            <person name="Alfaro M."/>
            <person name="Sun H."/>
            <person name="Tritt A."/>
            <person name="Yoshinaga Y."/>
            <person name="Zwiers L.-H."/>
            <person name="Turgeon B."/>
            <person name="Goodwin S."/>
            <person name="Spatafora J."/>
            <person name="Crous P."/>
            <person name="Grigoriev I."/>
        </authorList>
    </citation>
    <scope>NUCLEOTIDE SEQUENCE</scope>
    <source>
        <strain evidence="6">CBS 116435</strain>
    </source>
</reference>
<comment type="caution">
    <text evidence="6">The sequence shown here is derived from an EMBL/GenBank/DDBJ whole genome shotgun (WGS) entry which is preliminary data.</text>
</comment>
<dbReference type="SUPFAM" id="SSF51316">
    <property type="entry name" value="Mss4-like"/>
    <property type="match status" value="1"/>
</dbReference>
<evidence type="ECO:0000313" key="6">
    <source>
        <dbReference type="EMBL" id="KAF2717673.1"/>
    </source>
</evidence>
<sequence length="149" mass="16480">MSSDVVHTGGCLCGAVAYRLEGEPICNKLCHCLNCRRVTGTLSGFTSHIHLRSGFEITRGESALKSFDDDKTDSGTSLTREFCFTCGSLLFIRTPVIPEIIAIAAGTIDNWENWKPTLEQYIERRVTWLKDVDAGDQCFGTAWLDLGNN</sequence>
<keyword evidence="2" id="KW-0479">Metal-binding</keyword>
<evidence type="ECO:0000256" key="1">
    <source>
        <dbReference type="ARBA" id="ARBA00005495"/>
    </source>
</evidence>
<protein>
    <recommendedName>
        <fullName evidence="5">CENP-V/GFA domain-containing protein</fullName>
    </recommendedName>
</protein>
<dbReference type="InterPro" id="IPR011057">
    <property type="entry name" value="Mss4-like_sf"/>
</dbReference>